<dbReference type="Proteomes" id="UP001318860">
    <property type="component" value="Unassembled WGS sequence"/>
</dbReference>
<name>A0ABR0UGW5_REHGL</name>
<accession>A0ABR0UGW5</accession>
<feature type="compositionally biased region" description="Basic residues" evidence="1">
    <location>
        <begin position="218"/>
        <end position="227"/>
    </location>
</feature>
<evidence type="ECO:0000313" key="3">
    <source>
        <dbReference type="EMBL" id="KAK6121727.1"/>
    </source>
</evidence>
<organism evidence="3 4">
    <name type="scientific">Rehmannia glutinosa</name>
    <name type="common">Chinese foxglove</name>
    <dbReference type="NCBI Taxonomy" id="99300"/>
    <lineage>
        <taxon>Eukaryota</taxon>
        <taxon>Viridiplantae</taxon>
        <taxon>Streptophyta</taxon>
        <taxon>Embryophyta</taxon>
        <taxon>Tracheophyta</taxon>
        <taxon>Spermatophyta</taxon>
        <taxon>Magnoliopsida</taxon>
        <taxon>eudicotyledons</taxon>
        <taxon>Gunneridae</taxon>
        <taxon>Pentapetalae</taxon>
        <taxon>asterids</taxon>
        <taxon>lamiids</taxon>
        <taxon>Lamiales</taxon>
        <taxon>Orobanchaceae</taxon>
        <taxon>Rehmannieae</taxon>
        <taxon>Rehmannia</taxon>
    </lineage>
</organism>
<dbReference type="Gene3D" id="1.10.510.10">
    <property type="entry name" value="Transferase(Phosphotransferase) domain 1"/>
    <property type="match status" value="2"/>
</dbReference>
<evidence type="ECO:0000259" key="2">
    <source>
        <dbReference type="PROSITE" id="PS50011"/>
    </source>
</evidence>
<sequence length="410" mass="46747">MLLVYELMENGSLQDCLFRKQSEELKIWDKRFSIALSIARGLEYLHHYCDPPIIHGDIKPSNILLDGEFNAKISDFGLARFKVEKNHNIVEEFKNNSSWSEFEEIDDVHDLGNVDSSPESVIVDFEVSPETMVNDYVMDWEIERAGPSPRFEAVKKLEKKEKKKRGRLDWWMSMDDEKNVKKEKRRSARKNKQVYESTSDDCYSENSCSGDNDLYNDRRKKHSRSRSRSSSGDSIDSWLDGISGELPKTRKHSYDISSTPSMRGTICYVAPEYNGGDDVSEKCDVYSYGVLLLVLISGRRPLQLNGSPVSEFKRANLLSWARHLARSSKLHDLVDQSIRSLDKGQSLLCDLRGFASLMKSPYDRPSMKEVVGMLSGDSECPLLPVEFSPATPSCFPFKSHKKGRTPSNIL</sequence>
<feature type="compositionally biased region" description="Basic residues" evidence="1">
    <location>
        <begin position="181"/>
        <end position="192"/>
    </location>
</feature>
<comment type="caution">
    <text evidence="3">The sequence shown here is derived from an EMBL/GenBank/DDBJ whole genome shotgun (WGS) entry which is preliminary data.</text>
</comment>
<dbReference type="InterPro" id="IPR011009">
    <property type="entry name" value="Kinase-like_dom_sf"/>
</dbReference>
<dbReference type="InterPro" id="IPR044576">
    <property type="entry name" value="At4g25390-like"/>
</dbReference>
<gene>
    <name evidence="3" type="ORF">DH2020_044537</name>
</gene>
<dbReference type="SUPFAM" id="SSF56112">
    <property type="entry name" value="Protein kinase-like (PK-like)"/>
    <property type="match status" value="1"/>
</dbReference>
<dbReference type="PANTHER" id="PTHR46821">
    <property type="entry name" value="OS07G0586332 PROTEIN"/>
    <property type="match status" value="1"/>
</dbReference>
<feature type="region of interest" description="Disordered" evidence="1">
    <location>
        <begin position="181"/>
        <end position="234"/>
    </location>
</feature>
<dbReference type="PROSITE" id="PS00108">
    <property type="entry name" value="PROTEIN_KINASE_ST"/>
    <property type="match status" value="1"/>
</dbReference>
<reference evidence="3 4" key="1">
    <citation type="journal article" date="2021" name="Comput. Struct. Biotechnol. J.">
        <title>De novo genome assembly of the potent medicinal plant Rehmannia glutinosa using nanopore technology.</title>
        <authorList>
            <person name="Ma L."/>
            <person name="Dong C."/>
            <person name="Song C."/>
            <person name="Wang X."/>
            <person name="Zheng X."/>
            <person name="Niu Y."/>
            <person name="Chen S."/>
            <person name="Feng W."/>
        </authorList>
    </citation>
    <scope>NUCLEOTIDE SEQUENCE [LARGE SCALE GENOMIC DNA]</scope>
    <source>
        <strain evidence="3">DH-2019</strain>
    </source>
</reference>
<dbReference type="SMART" id="SM00220">
    <property type="entry name" value="S_TKc"/>
    <property type="match status" value="1"/>
</dbReference>
<evidence type="ECO:0000313" key="4">
    <source>
        <dbReference type="Proteomes" id="UP001318860"/>
    </source>
</evidence>
<dbReference type="PANTHER" id="PTHR46821:SF7">
    <property type="entry name" value="PROTEIN KINASE SUPERFAMILY PROTEIN"/>
    <property type="match status" value="1"/>
</dbReference>
<dbReference type="PROSITE" id="PS50011">
    <property type="entry name" value="PROTEIN_KINASE_DOM"/>
    <property type="match status" value="1"/>
</dbReference>
<dbReference type="Pfam" id="PF00069">
    <property type="entry name" value="Pkinase"/>
    <property type="match status" value="2"/>
</dbReference>
<evidence type="ECO:0000256" key="1">
    <source>
        <dbReference type="SAM" id="MobiDB-lite"/>
    </source>
</evidence>
<proteinExistence type="predicted"/>
<feature type="domain" description="Protein kinase" evidence="2">
    <location>
        <begin position="1"/>
        <end position="383"/>
    </location>
</feature>
<dbReference type="EMBL" id="JABTTQ020002851">
    <property type="protein sequence ID" value="KAK6121727.1"/>
    <property type="molecule type" value="Genomic_DNA"/>
</dbReference>
<keyword evidence="4" id="KW-1185">Reference proteome</keyword>
<protein>
    <recommendedName>
        <fullName evidence="2">Protein kinase domain-containing protein</fullName>
    </recommendedName>
</protein>
<dbReference type="InterPro" id="IPR008271">
    <property type="entry name" value="Ser/Thr_kinase_AS"/>
</dbReference>
<dbReference type="InterPro" id="IPR000719">
    <property type="entry name" value="Prot_kinase_dom"/>
</dbReference>